<keyword evidence="5" id="KW-1185">Reference proteome</keyword>
<reference evidence="4" key="2">
    <citation type="submission" date="2022-03" db="EMBL/GenBank/DDBJ databases">
        <title>Draft title - Genomic analysis of global carrot germplasm unveils the trajectory of domestication and the origin of high carotenoid orange carrot.</title>
        <authorList>
            <person name="Iorizzo M."/>
            <person name="Ellison S."/>
            <person name="Senalik D."/>
            <person name="Macko-Podgorni A."/>
            <person name="Grzebelus D."/>
            <person name="Bostan H."/>
            <person name="Rolling W."/>
            <person name="Curaba J."/>
            <person name="Simon P."/>
        </authorList>
    </citation>
    <scope>NUCLEOTIDE SEQUENCE</scope>
    <source>
        <tissue evidence="4">Leaf</tissue>
    </source>
</reference>
<evidence type="ECO:0000256" key="1">
    <source>
        <dbReference type="ARBA" id="ARBA00007626"/>
    </source>
</evidence>
<dbReference type="NCBIfam" id="TIGR00756">
    <property type="entry name" value="PPR"/>
    <property type="match status" value="7"/>
</dbReference>
<keyword evidence="2" id="KW-0677">Repeat</keyword>
<evidence type="ECO:0000256" key="3">
    <source>
        <dbReference type="PROSITE-ProRule" id="PRU00708"/>
    </source>
</evidence>
<reference evidence="4" key="1">
    <citation type="journal article" date="2016" name="Nat. Genet.">
        <title>A high-quality carrot genome assembly provides new insights into carotenoid accumulation and asterid genome evolution.</title>
        <authorList>
            <person name="Iorizzo M."/>
            <person name="Ellison S."/>
            <person name="Senalik D."/>
            <person name="Zeng P."/>
            <person name="Satapoomin P."/>
            <person name="Huang J."/>
            <person name="Bowman M."/>
            <person name="Iovene M."/>
            <person name="Sanseverino W."/>
            <person name="Cavagnaro P."/>
            <person name="Yildiz M."/>
            <person name="Macko-Podgorni A."/>
            <person name="Moranska E."/>
            <person name="Grzebelus E."/>
            <person name="Grzebelus D."/>
            <person name="Ashrafi H."/>
            <person name="Zheng Z."/>
            <person name="Cheng S."/>
            <person name="Spooner D."/>
            <person name="Van Deynze A."/>
            <person name="Simon P."/>
        </authorList>
    </citation>
    <scope>NUCLEOTIDE SEQUENCE</scope>
    <source>
        <tissue evidence="4">Leaf</tissue>
    </source>
</reference>
<dbReference type="EMBL" id="CP093350">
    <property type="protein sequence ID" value="WOH10893.1"/>
    <property type="molecule type" value="Genomic_DNA"/>
</dbReference>
<feature type="repeat" description="PPR" evidence="3">
    <location>
        <begin position="275"/>
        <end position="309"/>
    </location>
</feature>
<dbReference type="KEGG" id="dcr:108197481"/>
<evidence type="ECO:0008006" key="6">
    <source>
        <dbReference type="Google" id="ProtNLM"/>
    </source>
</evidence>
<dbReference type="Pfam" id="PF13041">
    <property type="entry name" value="PPR_2"/>
    <property type="match status" value="2"/>
</dbReference>
<dbReference type="InterPro" id="IPR002885">
    <property type="entry name" value="PPR_rpt"/>
</dbReference>
<dbReference type="PROSITE" id="PS51375">
    <property type="entry name" value="PPR"/>
    <property type="match status" value="7"/>
</dbReference>
<dbReference type="Gene3D" id="1.25.40.10">
    <property type="entry name" value="Tetratricopeptide repeat domain"/>
    <property type="match status" value="4"/>
</dbReference>
<name>A0AAF0XMM6_DAUCS</name>
<organism evidence="4 5">
    <name type="scientific">Daucus carota subsp. sativus</name>
    <name type="common">Carrot</name>
    <dbReference type="NCBI Taxonomy" id="79200"/>
    <lineage>
        <taxon>Eukaryota</taxon>
        <taxon>Viridiplantae</taxon>
        <taxon>Streptophyta</taxon>
        <taxon>Embryophyta</taxon>
        <taxon>Tracheophyta</taxon>
        <taxon>Spermatophyta</taxon>
        <taxon>Magnoliopsida</taxon>
        <taxon>eudicotyledons</taxon>
        <taxon>Gunneridae</taxon>
        <taxon>Pentapetalae</taxon>
        <taxon>asterids</taxon>
        <taxon>campanulids</taxon>
        <taxon>Apiales</taxon>
        <taxon>Apiaceae</taxon>
        <taxon>Apioideae</taxon>
        <taxon>Scandiceae</taxon>
        <taxon>Daucinae</taxon>
        <taxon>Daucus</taxon>
        <taxon>Daucus sect. Daucus</taxon>
    </lineage>
</organism>
<sequence>MHSCSLQSLCPINPYLHQSSITHSLANGPFFMSTKNHKTPLNSKLATLQDFSKSTSSKTTPLGLVEENSQEYQKFNLDGKICELPLFLKIKALPISEIRFESIATFNNLLMELYMSDEVDFALKLFSNSSVDPNCGTFSLMIRCYCKKDDPFEAHRVLNEMIEKGFQPNVAIFTDLINSFSKRGRMQKAFEVVQVMRSYKCEPTTHTYNCLLKGLCYVGRIEEAYKMLINMKKKSCSKPDIYTYTAVMNGFCKVGRSDEALELLDEAVEMGLIPNVVTYNTLFNGYFKEGRPLEGIGLLNKMKMTNCKPDHISYSTLLHGLLKWGEIYSAFSIYKEMVSVDLQVEERMMNTLLRGLCRRSRTDRDLLSSAHEVFDRMKSRGYVIYSCAYELAIEAFCMGKQMDKALATLHEMIECGHSPRSITVNNVIRVQNNLVESFRILFLMHEKSRMAFEFPFDILIDECNRKGFFMSSCTLYGAALKRGVVPHGKPGDCSAELR</sequence>
<feature type="repeat" description="PPR" evidence="3">
    <location>
        <begin position="134"/>
        <end position="168"/>
    </location>
</feature>
<evidence type="ECO:0000313" key="4">
    <source>
        <dbReference type="EMBL" id="WOH10893.1"/>
    </source>
</evidence>
<dbReference type="PANTHER" id="PTHR47941">
    <property type="entry name" value="PENTATRICOPEPTIDE REPEAT-CONTAINING PROTEIN 3, MITOCHONDRIAL"/>
    <property type="match status" value="1"/>
</dbReference>
<dbReference type="Proteomes" id="UP000077755">
    <property type="component" value="Chromosome 8"/>
</dbReference>
<comment type="similarity">
    <text evidence="1">Belongs to the PPR family. P subfamily.</text>
</comment>
<dbReference type="SUPFAM" id="SSF48452">
    <property type="entry name" value="TPR-like"/>
    <property type="match status" value="1"/>
</dbReference>
<feature type="repeat" description="PPR" evidence="3">
    <location>
        <begin position="310"/>
        <end position="344"/>
    </location>
</feature>
<feature type="repeat" description="PPR" evidence="3">
    <location>
        <begin position="169"/>
        <end position="203"/>
    </location>
</feature>
<proteinExistence type="inferred from homology"/>
<feature type="repeat" description="PPR" evidence="3">
    <location>
        <begin position="240"/>
        <end position="274"/>
    </location>
</feature>
<gene>
    <name evidence="4" type="ORF">DCAR_0830370</name>
</gene>
<dbReference type="Pfam" id="PF01535">
    <property type="entry name" value="PPR"/>
    <property type="match status" value="4"/>
</dbReference>
<feature type="repeat" description="PPR" evidence="3">
    <location>
        <begin position="204"/>
        <end position="238"/>
    </location>
</feature>
<protein>
    <recommendedName>
        <fullName evidence="6">Pentacotripeptide-repeat region of PRORP domain-containing protein</fullName>
    </recommendedName>
</protein>
<dbReference type="AlphaFoldDB" id="A0AAF0XMM6"/>
<accession>A0AAF0XMM6</accession>
<evidence type="ECO:0000256" key="2">
    <source>
        <dbReference type="ARBA" id="ARBA00022737"/>
    </source>
</evidence>
<feature type="repeat" description="PPR" evidence="3">
    <location>
        <begin position="385"/>
        <end position="419"/>
    </location>
</feature>
<dbReference type="InterPro" id="IPR011990">
    <property type="entry name" value="TPR-like_helical_dom_sf"/>
</dbReference>
<evidence type="ECO:0000313" key="5">
    <source>
        <dbReference type="Proteomes" id="UP000077755"/>
    </source>
</evidence>